<sequence>MKRWLWLIAPFFVLILGIAWWQRPQPVQMVQPSRGEAIDAVFASGAIEPQAQLPVAPRVSARLLELRADEGQRVRKGELLARLETAENDAALQELAARERQAELALERAQTLVRQGFVAASEQDRARAERDAVRAQGARLRAQRGYALLTAPADGEVLRRDGEVGQFIPAGQALFVLGDAARLRVSAEVDEEDIARVRPGQPVVLRAAALGAAVFDGVVEAITPRGDPVARSYRVRIQLPQPPAGLRVGMTVDANIILARRSQALLLPSTAVHAGQVWILQGGRAKAQKVVTGTQGNGRVEVLSGLALDARVVLQAEGVKEGQRLRALP</sequence>
<reference evidence="4 5" key="1">
    <citation type="submission" date="2020-08" db="EMBL/GenBank/DDBJ databases">
        <title>Genomic Encyclopedia of Type Strains, Phase IV (KMG-IV): sequencing the most valuable type-strain genomes for metagenomic binning, comparative biology and taxonomic classification.</title>
        <authorList>
            <person name="Goeker M."/>
        </authorList>
    </citation>
    <scope>NUCLEOTIDE SEQUENCE [LARGE SCALE GENOMIC DNA]</scope>
    <source>
        <strain evidence="4 5">DSM 23958</strain>
    </source>
</reference>
<feature type="domain" description="Multidrug resistance protein MdtA-like barrel-sandwich hybrid" evidence="2">
    <location>
        <begin position="54"/>
        <end position="176"/>
    </location>
</feature>
<evidence type="ECO:0000313" key="4">
    <source>
        <dbReference type="EMBL" id="MBB5202905.1"/>
    </source>
</evidence>
<dbReference type="RefSeq" id="WP_138858006.1">
    <property type="nucleotide sequence ID" value="NZ_CP040709.1"/>
</dbReference>
<keyword evidence="5" id="KW-1185">Reference proteome</keyword>
<dbReference type="InterPro" id="IPR058792">
    <property type="entry name" value="Beta-barrel_RND_2"/>
</dbReference>
<evidence type="ECO:0000259" key="3">
    <source>
        <dbReference type="Pfam" id="PF25954"/>
    </source>
</evidence>
<dbReference type="GO" id="GO:0015562">
    <property type="term" value="F:efflux transmembrane transporter activity"/>
    <property type="evidence" value="ECO:0007669"/>
    <property type="project" value="TreeGrafter"/>
</dbReference>
<comment type="similarity">
    <text evidence="1">Belongs to the membrane fusion protein (MFP) (TC 8.A.1) family.</text>
</comment>
<dbReference type="PANTHER" id="PTHR30469">
    <property type="entry name" value="MULTIDRUG RESISTANCE PROTEIN MDTA"/>
    <property type="match status" value="1"/>
</dbReference>
<gene>
    <name evidence="4" type="ORF">HNQ51_000198</name>
</gene>
<feature type="domain" description="CusB-like beta-barrel" evidence="3">
    <location>
        <begin position="185"/>
        <end position="256"/>
    </location>
</feature>
<dbReference type="Gene3D" id="2.40.50.100">
    <property type="match status" value="1"/>
</dbReference>
<dbReference type="InterPro" id="IPR006143">
    <property type="entry name" value="RND_pump_MFP"/>
</dbReference>
<dbReference type="Pfam" id="PF25917">
    <property type="entry name" value="BSH_RND"/>
    <property type="match status" value="1"/>
</dbReference>
<dbReference type="Gene3D" id="2.40.30.170">
    <property type="match status" value="1"/>
</dbReference>
<dbReference type="OrthoDB" id="10524at2"/>
<evidence type="ECO:0000313" key="5">
    <source>
        <dbReference type="Proteomes" id="UP000554837"/>
    </source>
</evidence>
<accession>A0A840RY76</accession>
<comment type="caution">
    <text evidence="4">The sequence shown here is derived from an EMBL/GenBank/DDBJ whole genome shotgun (WGS) entry which is preliminary data.</text>
</comment>
<organism evidence="4 5">
    <name type="scientific">Inhella inkyongensis</name>
    <dbReference type="NCBI Taxonomy" id="392593"/>
    <lineage>
        <taxon>Bacteria</taxon>
        <taxon>Pseudomonadati</taxon>
        <taxon>Pseudomonadota</taxon>
        <taxon>Betaproteobacteria</taxon>
        <taxon>Burkholderiales</taxon>
        <taxon>Sphaerotilaceae</taxon>
        <taxon>Inhella</taxon>
    </lineage>
</organism>
<dbReference type="SUPFAM" id="SSF111369">
    <property type="entry name" value="HlyD-like secretion proteins"/>
    <property type="match status" value="1"/>
</dbReference>
<proteinExistence type="inferred from homology"/>
<dbReference type="Pfam" id="PF25954">
    <property type="entry name" value="Beta-barrel_RND_2"/>
    <property type="match status" value="1"/>
</dbReference>
<dbReference type="InterPro" id="IPR058625">
    <property type="entry name" value="MdtA-like_BSH"/>
</dbReference>
<evidence type="ECO:0000256" key="1">
    <source>
        <dbReference type="ARBA" id="ARBA00009477"/>
    </source>
</evidence>
<dbReference type="NCBIfam" id="TIGR01730">
    <property type="entry name" value="RND_mfp"/>
    <property type="match status" value="1"/>
</dbReference>
<dbReference type="FunFam" id="2.40.30.170:FF:000010">
    <property type="entry name" value="Efflux RND transporter periplasmic adaptor subunit"/>
    <property type="match status" value="1"/>
</dbReference>
<dbReference type="GO" id="GO:1990281">
    <property type="term" value="C:efflux pump complex"/>
    <property type="evidence" value="ECO:0007669"/>
    <property type="project" value="TreeGrafter"/>
</dbReference>
<dbReference type="Gene3D" id="2.40.420.20">
    <property type="match status" value="1"/>
</dbReference>
<protein>
    <submittedName>
        <fullName evidence="4">RND family efflux transporter MFP subunit</fullName>
    </submittedName>
</protein>
<name>A0A840RY76_9BURK</name>
<evidence type="ECO:0000259" key="2">
    <source>
        <dbReference type="Pfam" id="PF25917"/>
    </source>
</evidence>
<dbReference type="Proteomes" id="UP000554837">
    <property type="component" value="Unassembled WGS sequence"/>
</dbReference>
<dbReference type="AlphaFoldDB" id="A0A840RY76"/>
<dbReference type="PANTHER" id="PTHR30469:SF15">
    <property type="entry name" value="HLYD FAMILY OF SECRETION PROTEINS"/>
    <property type="match status" value="1"/>
</dbReference>
<dbReference type="EMBL" id="JACHHO010000001">
    <property type="protein sequence ID" value="MBB5202905.1"/>
    <property type="molecule type" value="Genomic_DNA"/>
</dbReference>